<protein>
    <recommendedName>
        <fullName evidence="8">DoxX family protein</fullName>
    </recommendedName>
</protein>
<dbReference type="OrthoDB" id="8018551at2"/>
<evidence type="ECO:0000313" key="7">
    <source>
        <dbReference type="Proteomes" id="UP000016762"/>
    </source>
</evidence>
<comment type="subcellular location">
    <subcellularLocation>
        <location evidence="1">Membrane</location>
        <topology evidence="1">Multi-pass membrane protein</topology>
    </subcellularLocation>
</comment>
<dbReference type="eggNOG" id="COG2259">
    <property type="taxonomic scope" value="Bacteria"/>
</dbReference>
<evidence type="ECO:0000313" key="6">
    <source>
        <dbReference type="EMBL" id="ERL45915.1"/>
    </source>
</evidence>
<keyword evidence="4 5" id="KW-0472">Membrane</keyword>
<dbReference type="Proteomes" id="UP000016762">
    <property type="component" value="Unassembled WGS sequence"/>
</dbReference>
<feature type="transmembrane region" description="Helical" evidence="5">
    <location>
        <begin position="9"/>
        <end position="27"/>
    </location>
</feature>
<dbReference type="AlphaFoldDB" id="U2WQS3"/>
<comment type="caution">
    <text evidence="6">The sequence shown here is derived from an EMBL/GenBank/DDBJ whole genome shotgun (WGS) entry which is preliminary data.</text>
</comment>
<organism evidence="6 7">
    <name type="scientific">Candidatus Micropelagius thuwalensis</name>
    <dbReference type="NCBI Taxonomy" id="1397666"/>
    <lineage>
        <taxon>Bacteria</taxon>
        <taxon>Pseudomonadati</taxon>
        <taxon>Pseudomonadota</taxon>
        <taxon>Alphaproteobacteria</taxon>
        <taxon>PS1 clade</taxon>
        <taxon>Candidatus Micropelagius</taxon>
    </lineage>
</organism>
<sequence length="131" mass="14592">MTSQRIDEFALPVGRILLGFYFVLPGFAKFANWQMHIELMLHHNVPFTAPLLLLAGIANLLLGCMLLINRNVRLAAYGCAVYIIVININLHDFWNFSGIEGAHETQNFVKNLGILAGCLMLAGFTSNQENT</sequence>
<evidence type="ECO:0000256" key="1">
    <source>
        <dbReference type="ARBA" id="ARBA00004141"/>
    </source>
</evidence>
<dbReference type="EMBL" id="AWXE01000005">
    <property type="protein sequence ID" value="ERL45915.1"/>
    <property type="molecule type" value="Genomic_DNA"/>
</dbReference>
<evidence type="ECO:0008006" key="8">
    <source>
        <dbReference type="Google" id="ProtNLM"/>
    </source>
</evidence>
<proteinExistence type="predicted"/>
<evidence type="ECO:0000256" key="4">
    <source>
        <dbReference type="ARBA" id="ARBA00023136"/>
    </source>
</evidence>
<keyword evidence="3 5" id="KW-1133">Transmembrane helix</keyword>
<dbReference type="STRING" id="1397666.RS24_01951"/>
<name>U2WQS3_9PROT</name>
<keyword evidence="7" id="KW-1185">Reference proteome</keyword>
<feature type="transmembrane region" description="Helical" evidence="5">
    <location>
        <begin position="75"/>
        <end position="96"/>
    </location>
</feature>
<feature type="transmembrane region" description="Helical" evidence="5">
    <location>
        <begin position="47"/>
        <end position="68"/>
    </location>
</feature>
<reference evidence="6 7" key="1">
    <citation type="journal article" date="2014" name="FEMS Microbiol. Ecol.">
        <title>Genomic differentiation among two strains of the PS1 clade isolated from geographically separated marine habitats.</title>
        <authorList>
            <person name="Jimenez-Infante F."/>
            <person name="Ngugi D.K."/>
            <person name="Alam I."/>
            <person name="Rashid M."/>
            <person name="Baalawi W."/>
            <person name="Kamau A.A."/>
            <person name="Bajic V.B."/>
            <person name="Stingl U."/>
        </authorList>
    </citation>
    <scope>NUCLEOTIDE SEQUENCE [LARGE SCALE GENOMIC DNA]</scope>
    <source>
        <strain evidence="6 7">RS24</strain>
    </source>
</reference>
<evidence type="ECO:0000256" key="5">
    <source>
        <dbReference type="SAM" id="Phobius"/>
    </source>
</evidence>
<dbReference type="RefSeq" id="WP_021777888.1">
    <property type="nucleotide sequence ID" value="NZ_AWXE01000005.1"/>
</dbReference>
<dbReference type="PATRIC" id="fig|1397666.3.peg.1815"/>
<gene>
    <name evidence="6" type="ORF">RS24_01951</name>
</gene>
<accession>U2WQS3</accession>
<keyword evidence="2 5" id="KW-0812">Transmembrane</keyword>
<dbReference type="Pfam" id="PF07681">
    <property type="entry name" value="DoxX"/>
    <property type="match status" value="1"/>
</dbReference>
<evidence type="ECO:0000256" key="2">
    <source>
        <dbReference type="ARBA" id="ARBA00022692"/>
    </source>
</evidence>
<dbReference type="GO" id="GO:0016020">
    <property type="term" value="C:membrane"/>
    <property type="evidence" value="ECO:0007669"/>
    <property type="project" value="UniProtKB-SubCell"/>
</dbReference>
<dbReference type="InterPro" id="IPR032808">
    <property type="entry name" value="DoxX"/>
</dbReference>
<evidence type="ECO:0000256" key="3">
    <source>
        <dbReference type="ARBA" id="ARBA00022989"/>
    </source>
</evidence>